<evidence type="ECO:0000256" key="1">
    <source>
        <dbReference type="SAM" id="Phobius"/>
    </source>
</evidence>
<dbReference type="Proteomes" id="UP000822688">
    <property type="component" value="Chromosome 7"/>
</dbReference>
<evidence type="ECO:0000313" key="3">
    <source>
        <dbReference type="Proteomes" id="UP000822688"/>
    </source>
</evidence>
<keyword evidence="1" id="KW-0812">Transmembrane</keyword>
<reference evidence="2" key="1">
    <citation type="submission" date="2020-06" db="EMBL/GenBank/DDBJ databases">
        <title>WGS assembly of Ceratodon purpureus strain R40.</title>
        <authorList>
            <person name="Carey S.B."/>
            <person name="Jenkins J."/>
            <person name="Shu S."/>
            <person name="Lovell J.T."/>
            <person name="Sreedasyam A."/>
            <person name="Maumus F."/>
            <person name="Tiley G.P."/>
            <person name="Fernandez-Pozo N."/>
            <person name="Barry K."/>
            <person name="Chen C."/>
            <person name="Wang M."/>
            <person name="Lipzen A."/>
            <person name="Daum C."/>
            <person name="Saski C.A."/>
            <person name="Payton A.C."/>
            <person name="Mcbreen J.C."/>
            <person name="Conrad R.E."/>
            <person name="Kollar L.M."/>
            <person name="Olsson S."/>
            <person name="Huttunen S."/>
            <person name="Landis J.B."/>
            <person name="Wickett N.J."/>
            <person name="Johnson M.G."/>
            <person name="Rensing S.A."/>
            <person name="Grimwood J."/>
            <person name="Schmutz J."/>
            <person name="Mcdaniel S.F."/>
        </authorList>
    </citation>
    <scope>NUCLEOTIDE SEQUENCE</scope>
    <source>
        <strain evidence="2">R40</strain>
    </source>
</reference>
<keyword evidence="3" id="KW-1185">Reference proteome</keyword>
<accession>A0A8T0HGK1</accession>
<sequence length="147" mass="16076">MPMPMPMPMPEGGPVPVPVTQPGAAAGAGAGHAVALIVWCTMWVVAPLRSALRLFSLSALLFPPSAPTHPSPCNFSPLLRRPRSYFSPPLPPDFLLSPDVLYTHPPHLGGSWSTSIPYQGTTPFFQWETSWKQLLSMPFHVCKVYTR</sequence>
<comment type="caution">
    <text evidence="2">The sequence shown here is derived from an EMBL/GenBank/DDBJ whole genome shotgun (WGS) entry which is preliminary data.</text>
</comment>
<proteinExistence type="predicted"/>
<name>A0A8T0HGK1_CERPU</name>
<dbReference type="EMBL" id="CM026428">
    <property type="protein sequence ID" value="KAG0568152.1"/>
    <property type="molecule type" value="Genomic_DNA"/>
</dbReference>
<feature type="transmembrane region" description="Helical" evidence="1">
    <location>
        <begin position="24"/>
        <end position="46"/>
    </location>
</feature>
<keyword evidence="1" id="KW-0472">Membrane</keyword>
<protein>
    <submittedName>
        <fullName evidence="2">Uncharacterized protein</fullName>
    </submittedName>
</protein>
<dbReference type="AlphaFoldDB" id="A0A8T0HGK1"/>
<gene>
    <name evidence="2" type="ORF">KC19_7G190500</name>
</gene>
<organism evidence="2 3">
    <name type="scientific">Ceratodon purpureus</name>
    <name type="common">Fire moss</name>
    <name type="synonym">Dicranum purpureum</name>
    <dbReference type="NCBI Taxonomy" id="3225"/>
    <lineage>
        <taxon>Eukaryota</taxon>
        <taxon>Viridiplantae</taxon>
        <taxon>Streptophyta</taxon>
        <taxon>Embryophyta</taxon>
        <taxon>Bryophyta</taxon>
        <taxon>Bryophytina</taxon>
        <taxon>Bryopsida</taxon>
        <taxon>Dicranidae</taxon>
        <taxon>Pseudoditrichales</taxon>
        <taxon>Ditrichaceae</taxon>
        <taxon>Ceratodon</taxon>
    </lineage>
</organism>
<evidence type="ECO:0000313" key="2">
    <source>
        <dbReference type="EMBL" id="KAG0568152.1"/>
    </source>
</evidence>
<keyword evidence="1" id="KW-1133">Transmembrane helix</keyword>